<organism evidence="11 12">
    <name type="scientific">Tessaracoccus antarcticus</name>
    <dbReference type="NCBI Taxonomy" id="2479848"/>
    <lineage>
        <taxon>Bacteria</taxon>
        <taxon>Bacillati</taxon>
        <taxon>Actinomycetota</taxon>
        <taxon>Actinomycetes</taxon>
        <taxon>Propionibacteriales</taxon>
        <taxon>Propionibacteriaceae</taxon>
        <taxon>Tessaracoccus</taxon>
    </lineage>
</organism>
<dbReference type="Pfam" id="PF00005">
    <property type="entry name" value="ABC_tran"/>
    <property type="match status" value="1"/>
</dbReference>
<dbReference type="OrthoDB" id="5296765at2"/>
<proteinExistence type="predicted"/>
<gene>
    <name evidence="11" type="ORF">EAX62_06615</name>
</gene>
<evidence type="ECO:0000259" key="10">
    <source>
        <dbReference type="PROSITE" id="PS50893"/>
    </source>
</evidence>
<evidence type="ECO:0000256" key="1">
    <source>
        <dbReference type="ARBA" id="ARBA00004202"/>
    </source>
</evidence>
<evidence type="ECO:0000256" key="8">
    <source>
        <dbReference type="ARBA" id="ARBA00023065"/>
    </source>
</evidence>
<dbReference type="GO" id="GO:0006826">
    <property type="term" value="P:iron ion transport"/>
    <property type="evidence" value="ECO:0007669"/>
    <property type="project" value="UniProtKB-KW"/>
</dbReference>
<dbReference type="InterPro" id="IPR027417">
    <property type="entry name" value="P-loop_NTPase"/>
</dbReference>
<dbReference type="AlphaFoldDB" id="A0A3M0GM25"/>
<keyword evidence="9" id="KW-0472">Membrane</keyword>
<comment type="subcellular location">
    <subcellularLocation>
        <location evidence="1">Cell membrane</location>
        <topology evidence="1">Peripheral membrane protein</topology>
    </subcellularLocation>
</comment>
<evidence type="ECO:0000256" key="7">
    <source>
        <dbReference type="ARBA" id="ARBA00023004"/>
    </source>
</evidence>
<dbReference type="InterPro" id="IPR003593">
    <property type="entry name" value="AAA+_ATPase"/>
</dbReference>
<dbReference type="RefSeq" id="WP_121900779.1">
    <property type="nucleotide sequence ID" value="NZ_REFW01000001.1"/>
</dbReference>
<dbReference type="GO" id="GO:0016887">
    <property type="term" value="F:ATP hydrolysis activity"/>
    <property type="evidence" value="ECO:0007669"/>
    <property type="project" value="InterPro"/>
</dbReference>
<dbReference type="PANTHER" id="PTHR42771">
    <property type="entry name" value="IRON(3+)-HYDROXAMATE IMPORT ATP-BINDING PROTEIN FHUC"/>
    <property type="match status" value="1"/>
</dbReference>
<evidence type="ECO:0000256" key="5">
    <source>
        <dbReference type="ARBA" id="ARBA00022741"/>
    </source>
</evidence>
<evidence type="ECO:0000313" key="12">
    <source>
        <dbReference type="Proteomes" id="UP000275256"/>
    </source>
</evidence>
<sequence>MILVSGVTKRYGKTAVVDDVSLQLPRGGVTAIVGANGAGKSTLLSMIARLLDSDAGSITVGDLDVATCDSRELARRLAILRQTNDLQSRLTVADLVGFGRFPHSGGRHTATDRAAIEQAISWMNLHDLRDRFLDEMSGGQRQRAFVAMVLAQDTEYLLLDEPLNNLDVAHAHAMLTTLRRAADELNKTVVIVVHDINYASCWADQIVAMKNGVIRAVGSPREIMRRPLLKDVFELDIEVVELRGHRIAHFYLPVPICANCNSANEACCLNRGVSEPVPLTLRPQVAS</sequence>
<keyword evidence="5" id="KW-0547">Nucleotide-binding</keyword>
<protein>
    <submittedName>
        <fullName evidence="11">ATP-binding cassette domain-containing protein</fullName>
    </submittedName>
</protein>
<name>A0A3M0GM25_9ACTN</name>
<accession>A0A3M0GM25</accession>
<keyword evidence="4" id="KW-0410">Iron transport</keyword>
<keyword evidence="12" id="KW-1185">Reference proteome</keyword>
<evidence type="ECO:0000313" key="11">
    <source>
        <dbReference type="EMBL" id="RMB62229.1"/>
    </source>
</evidence>
<dbReference type="PROSITE" id="PS00211">
    <property type="entry name" value="ABC_TRANSPORTER_1"/>
    <property type="match status" value="1"/>
</dbReference>
<evidence type="ECO:0000256" key="2">
    <source>
        <dbReference type="ARBA" id="ARBA00022448"/>
    </source>
</evidence>
<feature type="domain" description="ABC transporter" evidence="10">
    <location>
        <begin position="2"/>
        <end position="236"/>
    </location>
</feature>
<dbReference type="InterPro" id="IPR051535">
    <property type="entry name" value="Siderophore_ABC-ATPase"/>
</dbReference>
<keyword evidence="2" id="KW-0813">Transport</keyword>
<dbReference type="Gene3D" id="3.40.50.300">
    <property type="entry name" value="P-loop containing nucleotide triphosphate hydrolases"/>
    <property type="match status" value="1"/>
</dbReference>
<dbReference type="GO" id="GO:0005524">
    <property type="term" value="F:ATP binding"/>
    <property type="evidence" value="ECO:0007669"/>
    <property type="project" value="UniProtKB-KW"/>
</dbReference>
<keyword evidence="3" id="KW-1003">Cell membrane</keyword>
<dbReference type="SUPFAM" id="SSF52540">
    <property type="entry name" value="P-loop containing nucleoside triphosphate hydrolases"/>
    <property type="match status" value="1"/>
</dbReference>
<evidence type="ECO:0000256" key="3">
    <source>
        <dbReference type="ARBA" id="ARBA00022475"/>
    </source>
</evidence>
<comment type="caution">
    <text evidence="11">The sequence shown here is derived from an EMBL/GenBank/DDBJ whole genome shotgun (WGS) entry which is preliminary data.</text>
</comment>
<dbReference type="InterPro" id="IPR003439">
    <property type="entry name" value="ABC_transporter-like_ATP-bd"/>
</dbReference>
<dbReference type="GO" id="GO:0005886">
    <property type="term" value="C:plasma membrane"/>
    <property type="evidence" value="ECO:0007669"/>
    <property type="project" value="UniProtKB-SubCell"/>
</dbReference>
<dbReference type="Proteomes" id="UP000275256">
    <property type="component" value="Unassembled WGS sequence"/>
</dbReference>
<reference evidence="11 12" key="1">
    <citation type="submission" date="2018-10" db="EMBL/GenBank/DDBJ databases">
        <title>Tessaracoccus antarcticuss sp. nov., isolated from sediment.</title>
        <authorList>
            <person name="Zhou L.Y."/>
            <person name="Du Z.J."/>
        </authorList>
    </citation>
    <scope>NUCLEOTIDE SEQUENCE [LARGE SCALE GENOMIC DNA]</scope>
    <source>
        <strain evidence="11 12">JDX10</strain>
    </source>
</reference>
<evidence type="ECO:0000256" key="9">
    <source>
        <dbReference type="ARBA" id="ARBA00023136"/>
    </source>
</evidence>
<dbReference type="SMART" id="SM00382">
    <property type="entry name" value="AAA"/>
    <property type="match status" value="1"/>
</dbReference>
<keyword evidence="8" id="KW-0406">Ion transport</keyword>
<dbReference type="PANTHER" id="PTHR42771:SF3">
    <property type="entry name" value="PETROBACTIN IMPORT ATP-BINDING PROTEIN YCLP"/>
    <property type="match status" value="1"/>
</dbReference>
<dbReference type="FunFam" id="3.40.50.300:FF:000134">
    <property type="entry name" value="Iron-enterobactin ABC transporter ATP-binding protein"/>
    <property type="match status" value="1"/>
</dbReference>
<evidence type="ECO:0000256" key="6">
    <source>
        <dbReference type="ARBA" id="ARBA00022840"/>
    </source>
</evidence>
<keyword evidence="6 11" id="KW-0067">ATP-binding</keyword>
<keyword evidence="7" id="KW-0408">Iron</keyword>
<dbReference type="EMBL" id="REFW01000001">
    <property type="protein sequence ID" value="RMB62229.1"/>
    <property type="molecule type" value="Genomic_DNA"/>
</dbReference>
<dbReference type="InterPro" id="IPR017871">
    <property type="entry name" value="ABC_transporter-like_CS"/>
</dbReference>
<dbReference type="CDD" id="cd03214">
    <property type="entry name" value="ABC_Iron-Siderophores_B12_Hemin"/>
    <property type="match status" value="1"/>
</dbReference>
<evidence type="ECO:0000256" key="4">
    <source>
        <dbReference type="ARBA" id="ARBA00022496"/>
    </source>
</evidence>
<dbReference type="PROSITE" id="PS50893">
    <property type="entry name" value="ABC_TRANSPORTER_2"/>
    <property type="match status" value="1"/>
</dbReference>